<accession>A0A9P6UHH4</accession>
<dbReference type="AlphaFoldDB" id="A0A9P6UHH4"/>
<comment type="caution">
    <text evidence="1">The sequence shown here is derived from an EMBL/GenBank/DDBJ whole genome shotgun (WGS) entry which is preliminary data.</text>
</comment>
<name>A0A9P6UHH4_9FUNG</name>
<evidence type="ECO:0000313" key="2">
    <source>
        <dbReference type="Proteomes" id="UP000738325"/>
    </source>
</evidence>
<proteinExistence type="predicted"/>
<feature type="non-terminal residue" evidence="1">
    <location>
        <position position="185"/>
    </location>
</feature>
<dbReference type="Proteomes" id="UP000738325">
    <property type="component" value="Unassembled WGS sequence"/>
</dbReference>
<feature type="non-terminal residue" evidence="1">
    <location>
        <position position="1"/>
    </location>
</feature>
<sequence>IRHYIEKYIDKNASHWKVEDYVQAFDRIPGLQDLVRNPFLLNLSLRVLPDMVNLGSNLSSTNITRVELYDKFVKQWVDRGIVRLHDKKLSGDDATAFEDLCSDGFFENAIGFIKDLSVFIFENQDGAPVVEYSPLRDKNKWQHAFFSQVDGKHLLREACPIIRIGSSNQYRFIHRSVLEYGLARA</sequence>
<organism evidence="1 2">
    <name type="scientific">Dissophora globulifera</name>
    <dbReference type="NCBI Taxonomy" id="979702"/>
    <lineage>
        <taxon>Eukaryota</taxon>
        <taxon>Fungi</taxon>
        <taxon>Fungi incertae sedis</taxon>
        <taxon>Mucoromycota</taxon>
        <taxon>Mortierellomycotina</taxon>
        <taxon>Mortierellomycetes</taxon>
        <taxon>Mortierellales</taxon>
        <taxon>Mortierellaceae</taxon>
        <taxon>Dissophora</taxon>
    </lineage>
</organism>
<reference evidence="1" key="1">
    <citation type="journal article" date="2020" name="Fungal Divers.">
        <title>Resolving the Mortierellaceae phylogeny through synthesis of multi-gene phylogenetics and phylogenomics.</title>
        <authorList>
            <person name="Vandepol N."/>
            <person name="Liber J."/>
            <person name="Desiro A."/>
            <person name="Na H."/>
            <person name="Kennedy M."/>
            <person name="Barry K."/>
            <person name="Grigoriev I.V."/>
            <person name="Miller A.N."/>
            <person name="O'Donnell K."/>
            <person name="Stajich J.E."/>
            <person name="Bonito G."/>
        </authorList>
    </citation>
    <scope>NUCLEOTIDE SEQUENCE</scope>
    <source>
        <strain evidence="1">REB-010B</strain>
    </source>
</reference>
<evidence type="ECO:0000313" key="1">
    <source>
        <dbReference type="EMBL" id="KAG0300089.1"/>
    </source>
</evidence>
<protein>
    <submittedName>
        <fullName evidence="1">Uncharacterized protein</fullName>
    </submittedName>
</protein>
<gene>
    <name evidence="1" type="ORF">BGZ99_003919</name>
</gene>
<dbReference type="EMBL" id="JAAAIP010002437">
    <property type="protein sequence ID" value="KAG0300089.1"/>
    <property type="molecule type" value="Genomic_DNA"/>
</dbReference>
<dbReference type="OrthoDB" id="2443807at2759"/>
<keyword evidence="2" id="KW-1185">Reference proteome</keyword>